<evidence type="ECO:0000313" key="1">
    <source>
        <dbReference type="EMBL" id="SDR04791.1"/>
    </source>
</evidence>
<keyword evidence="2" id="KW-1185">Reference proteome</keyword>
<reference evidence="2" key="1">
    <citation type="submission" date="2016-10" db="EMBL/GenBank/DDBJ databases">
        <authorList>
            <person name="Varghese N."/>
            <person name="Submissions S."/>
        </authorList>
    </citation>
    <scope>NUCLEOTIDE SEQUENCE [LARGE SCALE GENOMIC DNA]</scope>
    <source>
        <strain evidence="2">BS3775</strain>
    </source>
</reference>
<dbReference type="Proteomes" id="UP000199570">
    <property type="component" value="Unassembled WGS sequence"/>
</dbReference>
<accession>A0A1H1FV58</accession>
<dbReference type="AlphaFoldDB" id="A0A1H1FV58"/>
<protein>
    <submittedName>
        <fullName evidence="1">Uncharacterized protein</fullName>
    </submittedName>
</protein>
<gene>
    <name evidence="1" type="ORF">SAMN04490195_2920</name>
</gene>
<sequence length="80" mass="9007">MGMGVLGTTRPRIQPNLMHARLLAKAVGQPIKYRLTYRFRGQQLKVSILGRGELEVRRGGVKLAMRLNQDASIGLKEDYL</sequence>
<organism evidence="1 2">
    <name type="scientific">Pseudomonas moorei</name>
    <dbReference type="NCBI Taxonomy" id="395599"/>
    <lineage>
        <taxon>Bacteria</taxon>
        <taxon>Pseudomonadati</taxon>
        <taxon>Pseudomonadota</taxon>
        <taxon>Gammaproteobacteria</taxon>
        <taxon>Pseudomonadales</taxon>
        <taxon>Pseudomonadaceae</taxon>
        <taxon>Pseudomonas</taxon>
    </lineage>
</organism>
<name>A0A1H1FV58_9PSED</name>
<proteinExistence type="predicted"/>
<evidence type="ECO:0000313" key="2">
    <source>
        <dbReference type="Proteomes" id="UP000199570"/>
    </source>
</evidence>
<dbReference type="EMBL" id="FNKJ01000003">
    <property type="protein sequence ID" value="SDR04791.1"/>
    <property type="molecule type" value="Genomic_DNA"/>
</dbReference>